<keyword evidence="5" id="KW-0833">Ubl conjugation pathway</keyword>
<dbReference type="SMART" id="SM00875">
    <property type="entry name" value="BACK"/>
    <property type="match status" value="1"/>
</dbReference>
<dbReference type="InterPro" id="IPR011705">
    <property type="entry name" value="BACK"/>
</dbReference>
<dbReference type="Pfam" id="PF07707">
    <property type="entry name" value="BACK"/>
    <property type="match status" value="1"/>
</dbReference>
<dbReference type="EMBL" id="LR899809">
    <property type="protein sequence ID" value="CAD7242602.1"/>
    <property type="molecule type" value="Genomic_DNA"/>
</dbReference>
<name>A0A7R8X7N3_9CRUS</name>
<dbReference type="InterPro" id="IPR017096">
    <property type="entry name" value="BTB-kelch_protein"/>
</dbReference>
<keyword evidence="10" id="KW-1185">Reference proteome</keyword>
<dbReference type="PANTHER" id="PTHR24412:SF497">
    <property type="entry name" value="KELCH-LIKE PROTEIN 18"/>
    <property type="match status" value="1"/>
</dbReference>
<dbReference type="SUPFAM" id="SSF54695">
    <property type="entry name" value="POZ domain"/>
    <property type="match status" value="1"/>
</dbReference>
<dbReference type="AlphaFoldDB" id="A0A7R8X7N3"/>
<evidence type="ECO:0000256" key="1">
    <source>
        <dbReference type="ARBA" id="ARBA00004906"/>
    </source>
</evidence>
<dbReference type="Pfam" id="PF24681">
    <property type="entry name" value="Kelch_KLHDC2_KLHL20_DRC7"/>
    <property type="match status" value="1"/>
</dbReference>
<feature type="domain" description="BTB" evidence="8">
    <location>
        <begin position="42"/>
        <end position="109"/>
    </location>
</feature>
<proteinExistence type="predicted"/>
<evidence type="ECO:0000256" key="3">
    <source>
        <dbReference type="ARBA" id="ARBA00022441"/>
    </source>
</evidence>
<dbReference type="Gene3D" id="3.30.710.10">
    <property type="entry name" value="Potassium Channel Kv1.1, Chain A"/>
    <property type="match status" value="1"/>
</dbReference>
<dbReference type="EMBL" id="CAJPEV010000292">
    <property type="protein sequence ID" value="CAG0883555.1"/>
    <property type="molecule type" value="Genomic_DNA"/>
</dbReference>
<evidence type="ECO:0000256" key="2">
    <source>
        <dbReference type="ARBA" id="ARBA00013699"/>
    </source>
</evidence>
<dbReference type="Proteomes" id="UP000677054">
    <property type="component" value="Unassembled WGS sequence"/>
</dbReference>
<dbReference type="PROSITE" id="PS50097">
    <property type="entry name" value="BTB"/>
    <property type="match status" value="1"/>
</dbReference>
<dbReference type="FunFam" id="3.30.710.10:FF:000001">
    <property type="entry name" value="Kelch-like family member 20"/>
    <property type="match status" value="1"/>
</dbReference>
<keyword evidence="6" id="KW-0009">Actin-binding</keyword>
<dbReference type="InterPro" id="IPR011333">
    <property type="entry name" value="SKP1/BTB/POZ_sf"/>
</dbReference>
<dbReference type="SMART" id="SM00612">
    <property type="entry name" value="Kelch"/>
    <property type="match status" value="6"/>
</dbReference>
<dbReference type="Pfam" id="PF01344">
    <property type="entry name" value="Kelch_1"/>
    <property type="match status" value="2"/>
</dbReference>
<dbReference type="FunFam" id="1.25.40.420:FF:000001">
    <property type="entry name" value="Kelch-like family member 12"/>
    <property type="match status" value="1"/>
</dbReference>
<dbReference type="InterPro" id="IPR015915">
    <property type="entry name" value="Kelch-typ_b-propeller"/>
</dbReference>
<comment type="pathway">
    <text evidence="1">Protein modification; protein ubiquitination.</text>
</comment>
<dbReference type="PANTHER" id="PTHR24412">
    <property type="entry name" value="KELCH PROTEIN"/>
    <property type="match status" value="1"/>
</dbReference>
<dbReference type="Gene3D" id="2.120.10.80">
    <property type="entry name" value="Kelch-type beta propeller"/>
    <property type="match status" value="1"/>
</dbReference>
<evidence type="ECO:0000313" key="10">
    <source>
        <dbReference type="Proteomes" id="UP000677054"/>
    </source>
</evidence>
<dbReference type="UniPathway" id="UPA00143"/>
<evidence type="ECO:0000313" key="9">
    <source>
        <dbReference type="EMBL" id="CAD7242602.1"/>
    </source>
</evidence>
<dbReference type="CDD" id="cd18247">
    <property type="entry name" value="BTB_POZ_KLHL18"/>
    <property type="match status" value="1"/>
</dbReference>
<dbReference type="PRINTS" id="PR00501">
    <property type="entry name" value="KELCHREPEAT"/>
</dbReference>
<dbReference type="OrthoDB" id="45365at2759"/>
<keyword evidence="3" id="KW-0880">Kelch repeat</keyword>
<dbReference type="InterPro" id="IPR000210">
    <property type="entry name" value="BTB/POZ_dom"/>
</dbReference>
<evidence type="ECO:0000259" key="8">
    <source>
        <dbReference type="PROSITE" id="PS50097"/>
    </source>
</evidence>
<sequence>MSAPLSPQQLGNEPDMVVYQQKEFSTAAFPIMEEIRRQGKLCDITLKVDGHQFTAHRIVLASTIPYFQAMFTSDMLESKKKEINIQGVEPSTLEALINYAYNGKVVVKSNNVQSLLHGASFLQLTGVVSACGEFIQKRLTPGNVLGIRAYAETLGCFSLVEASDRFLQKHFVDVVKGEEFLGLSFPQVAEIFSRDELNVESEEPVFESLMTWMRHDPESRSQYLPDLLTKVRLPLLTPQFLADRVATEETIKSSHRCRDLLDEARDYHLMPERRYLLQSFRTRPRCCFDVVGIIYAVGGLAKSGDSLSTVEMYDPVLGRWTVGKAMNMLRSRVGVAVMGRRMYAIGGYNGSERLSTVEIFDPDTQTWSKASSMNCKRSALGALSLNNRLYVCGGYDGISSLNTVECYDPLTGKWSMISSMNKHRSAAGVVALDGCIYVLGGHDGLSIFDSVERYDPLTGKWTPVVSMLSKRCRLGAAALNGKLYVCGGYDGSAFLRTVEMYDPVENKWRFVSPMKTTRSRVALAATYGKLWAVGGYDGSANLSTVEMYNPETDAWTYAPSLCAHEGGVGIGVIPFNDSPSSPGTLGLDSLSIEGL</sequence>
<protein>
    <recommendedName>
        <fullName evidence="2">Kelch-like protein diablo</fullName>
    </recommendedName>
</protein>
<dbReference type="Gene3D" id="1.25.40.420">
    <property type="match status" value="1"/>
</dbReference>
<dbReference type="SMART" id="SM00225">
    <property type="entry name" value="BTB"/>
    <property type="match status" value="1"/>
</dbReference>
<dbReference type="InterPro" id="IPR006652">
    <property type="entry name" value="Kelch_1"/>
</dbReference>
<dbReference type="GO" id="GO:0016567">
    <property type="term" value="P:protein ubiquitination"/>
    <property type="evidence" value="ECO:0007669"/>
    <property type="project" value="UniProtKB-UniPathway"/>
</dbReference>
<dbReference type="InterPro" id="IPR011043">
    <property type="entry name" value="Gal_Oxase/kelch_b-propeller"/>
</dbReference>
<dbReference type="SUPFAM" id="SSF50965">
    <property type="entry name" value="Galactose oxidase, central domain"/>
    <property type="match status" value="1"/>
</dbReference>
<dbReference type="GO" id="GO:0003779">
    <property type="term" value="F:actin binding"/>
    <property type="evidence" value="ECO:0007669"/>
    <property type="project" value="UniProtKB-KW"/>
</dbReference>
<dbReference type="InterPro" id="IPR030603">
    <property type="entry name" value="KLHL18_BTB/POZ"/>
</dbReference>
<comment type="function">
    <text evidence="7">Probable substrate-specific adapter of an E3 ubiquitin-protein ligase complex which mediates the ubiquitination and subsequent proteasomal degradation of target proteins. May have a role in synapse differentiation and growth.</text>
</comment>
<dbReference type="PIRSF" id="PIRSF037037">
    <property type="entry name" value="Kelch-like_protein_gigaxonin"/>
    <property type="match status" value="1"/>
</dbReference>
<keyword evidence="4" id="KW-0677">Repeat</keyword>
<evidence type="ECO:0000256" key="5">
    <source>
        <dbReference type="ARBA" id="ARBA00022786"/>
    </source>
</evidence>
<accession>A0A7R8X7N3</accession>
<evidence type="ECO:0000256" key="7">
    <source>
        <dbReference type="ARBA" id="ARBA00043912"/>
    </source>
</evidence>
<dbReference type="Pfam" id="PF00651">
    <property type="entry name" value="BTB"/>
    <property type="match status" value="1"/>
</dbReference>
<organism evidence="9">
    <name type="scientific">Darwinula stevensoni</name>
    <dbReference type="NCBI Taxonomy" id="69355"/>
    <lineage>
        <taxon>Eukaryota</taxon>
        <taxon>Metazoa</taxon>
        <taxon>Ecdysozoa</taxon>
        <taxon>Arthropoda</taxon>
        <taxon>Crustacea</taxon>
        <taxon>Oligostraca</taxon>
        <taxon>Ostracoda</taxon>
        <taxon>Podocopa</taxon>
        <taxon>Podocopida</taxon>
        <taxon>Darwinulocopina</taxon>
        <taxon>Darwinuloidea</taxon>
        <taxon>Darwinulidae</taxon>
        <taxon>Darwinula</taxon>
    </lineage>
</organism>
<evidence type="ECO:0000256" key="4">
    <source>
        <dbReference type="ARBA" id="ARBA00022737"/>
    </source>
</evidence>
<gene>
    <name evidence="9" type="ORF">DSTB1V02_LOCUS2560</name>
</gene>
<reference evidence="9" key="1">
    <citation type="submission" date="2020-11" db="EMBL/GenBank/DDBJ databases">
        <authorList>
            <person name="Tran Van P."/>
        </authorList>
    </citation>
    <scope>NUCLEOTIDE SEQUENCE</scope>
</reference>
<evidence type="ECO:0000256" key="6">
    <source>
        <dbReference type="ARBA" id="ARBA00023203"/>
    </source>
</evidence>